<dbReference type="CDD" id="cd01097">
    <property type="entry name" value="Tetrahydromethanopterin_reductase"/>
    <property type="match status" value="1"/>
</dbReference>
<reference evidence="4" key="1">
    <citation type="submission" date="2016-10" db="EMBL/GenBank/DDBJ databases">
        <authorList>
            <person name="Varghese N."/>
            <person name="Submissions S."/>
        </authorList>
    </citation>
    <scope>NUCLEOTIDE SEQUENCE [LARGE SCALE GENOMIC DNA]</scope>
    <source>
        <strain evidence="4">DSM 45413</strain>
    </source>
</reference>
<proteinExistence type="predicted"/>
<name>A0A1H8VW73_9ACTN</name>
<dbReference type="PANTHER" id="PTHR43244">
    <property type="match status" value="1"/>
</dbReference>
<dbReference type="InterPro" id="IPR019919">
    <property type="entry name" value="Lucif-like_OxRdtase_MSMEG_2256"/>
</dbReference>
<protein>
    <submittedName>
        <fullName evidence="3">Probable F420-dependent oxidoreductase, MSMEG_2256 family</fullName>
    </submittedName>
</protein>
<accession>A0A1H8VW73</accession>
<dbReference type="InterPro" id="IPR036661">
    <property type="entry name" value="Luciferase-like_sf"/>
</dbReference>
<dbReference type="Proteomes" id="UP000198960">
    <property type="component" value="Unassembled WGS sequence"/>
</dbReference>
<evidence type="ECO:0000313" key="4">
    <source>
        <dbReference type="Proteomes" id="UP000198960"/>
    </source>
</evidence>
<keyword evidence="4" id="KW-1185">Reference proteome</keyword>
<organism evidence="3 4">
    <name type="scientific">Trujillonella endophytica</name>
    <dbReference type="NCBI Taxonomy" id="673521"/>
    <lineage>
        <taxon>Bacteria</taxon>
        <taxon>Bacillati</taxon>
        <taxon>Actinomycetota</taxon>
        <taxon>Actinomycetes</taxon>
        <taxon>Geodermatophilales</taxon>
        <taxon>Geodermatophilaceae</taxon>
        <taxon>Trujillonella</taxon>
    </lineage>
</organism>
<sequence>MTAAGHALRIDAFGGGQTVRAVQAAARQVEDVGFDGLWIPEGAAPAFSLAAVAAAATDRLMLGTGIAVAFARSPMVTAQAAWMLAEATEGRFVLGLGTQVKAHVERRYSMPFDPPGPRLREYVQALRAIFAAFAREERLAFAGDHYGFSLLPETWAPDPLPYPAPPIHLAGVRPYMCRMIGEVADGIKVHPLHTVAYLDGLVRPNLVAGAERAGRSADELEVVCPVMTAVADDERSLAEQRERLRERLAFYGSTPGYGVVFDSSGWPGVGERLHELARAGRHEEATALVTDEMVDAMAVTTTWAELPAALVAKYRGRATRLVCYSTLKQWETDPESVDRWRDVVRDVRRLGEDPAGPPAPQARHEPPRRAPDGSR</sequence>
<dbReference type="InterPro" id="IPR011251">
    <property type="entry name" value="Luciferase-like_dom"/>
</dbReference>
<dbReference type="Pfam" id="PF00296">
    <property type="entry name" value="Bac_luciferase"/>
    <property type="match status" value="1"/>
</dbReference>
<dbReference type="InterPro" id="IPR050564">
    <property type="entry name" value="F420-G6PD/mer"/>
</dbReference>
<evidence type="ECO:0000313" key="3">
    <source>
        <dbReference type="EMBL" id="SEP19487.1"/>
    </source>
</evidence>
<dbReference type="STRING" id="673521.SAMN05660991_03821"/>
<evidence type="ECO:0000259" key="2">
    <source>
        <dbReference type="Pfam" id="PF00296"/>
    </source>
</evidence>
<gene>
    <name evidence="3" type="ORF">SAMN05660991_03821</name>
</gene>
<dbReference type="AlphaFoldDB" id="A0A1H8VW73"/>
<dbReference type="SUPFAM" id="SSF51679">
    <property type="entry name" value="Bacterial luciferase-like"/>
    <property type="match status" value="1"/>
</dbReference>
<dbReference type="Gene3D" id="3.20.20.30">
    <property type="entry name" value="Luciferase-like domain"/>
    <property type="match status" value="1"/>
</dbReference>
<feature type="domain" description="Luciferase-like" evidence="2">
    <location>
        <begin position="16"/>
        <end position="315"/>
    </location>
</feature>
<dbReference type="PANTHER" id="PTHR43244:SF2">
    <property type="entry name" value="CONSERVED HYPOTHETICAL ALANINE AND PROLINE-RICH PROTEIN"/>
    <property type="match status" value="1"/>
</dbReference>
<dbReference type="RefSeq" id="WP_170861179.1">
    <property type="nucleotide sequence ID" value="NZ_FOEE01000014.1"/>
</dbReference>
<dbReference type="NCBIfam" id="TIGR03617">
    <property type="entry name" value="F420_MSMEG_2256"/>
    <property type="match status" value="1"/>
</dbReference>
<feature type="region of interest" description="Disordered" evidence="1">
    <location>
        <begin position="348"/>
        <end position="375"/>
    </location>
</feature>
<dbReference type="EMBL" id="FOEE01000014">
    <property type="protein sequence ID" value="SEP19487.1"/>
    <property type="molecule type" value="Genomic_DNA"/>
</dbReference>
<feature type="compositionally biased region" description="Basic and acidic residues" evidence="1">
    <location>
        <begin position="362"/>
        <end position="375"/>
    </location>
</feature>
<dbReference type="GO" id="GO:0016705">
    <property type="term" value="F:oxidoreductase activity, acting on paired donors, with incorporation or reduction of molecular oxygen"/>
    <property type="evidence" value="ECO:0007669"/>
    <property type="project" value="InterPro"/>
</dbReference>
<evidence type="ECO:0000256" key="1">
    <source>
        <dbReference type="SAM" id="MobiDB-lite"/>
    </source>
</evidence>